<keyword evidence="1" id="KW-0812">Transmembrane</keyword>
<organism evidence="2 3">
    <name type="scientific">Histidinibacterium lentulum</name>
    <dbReference type="NCBI Taxonomy" id="2480588"/>
    <lineage>
        <taxon>Bacteria</taxon>
        <taxon>Pseudomonadati</taxon>
        <taxon>Pseudomonadota</taxon>
        <taxon>Alphaproteobacteria</taxon>
        <taxon>Rhodobacterales</taxon>
        <taxon>Paracoccaceae</taxon>
        <taxon>Histidinibacterium</taxon>
    </lineage>
</organism>
<name>A0A3N2QRF3_9RHOB</name>
<dbReference type="InterPro" id="IPR008620">
    <property type="entry name" value="FixH"/>
</dbReference>
<keyword evidence="1" id="KW-1133">Transmembrane helix</keyword>
<evidence type="ECO:0000313" key="3">
    <source>
        <dbReference type="Proteomes" id="UP000268016"/>
    </source>
</evidence>
<dbReference type="Pfam" id="PF05751">
    <property type="entry name" value="FixH"/>
    <property type="match status" value="1"/>
</dbReference>
<sequence>MEIRGIHVLGAFVGAFSIIIGVNLVLATQAVRTFSGVEVKNSYVASQEFDIRRAAQEALGWDVAVTLEGDELILAITDEAGAPVTPERISAIFGKATSVAWDQSPDFAFDGQVHRAVVDGGPGNWNLRMTALADNGTEFRQRVIVDVR</sequence>
<protein>
    <submittedName>
        <fullName evidence="2">Nitrogen fixation protein FixH</fullName>
    </submittedName>
</protein>
<proteinExistence type="predicted"/>
<dbReference type="OrthoDB" id="1495896at2"/>
<reference evidence="2 3" key="1">
    <citation type="submission" date="2018-10" db="EMBL/GenBank/DDBJ databases">
        <title>Histidinibacterium lentulum gen. nov., sp. nov., a marine bacterium from the culture broth of Picochlorum sp. 122.</title>
        <authorList>
            <person name="Wang G."/>
        </authorList>
    </citation>
    <scope>NUCLEOTIDE SEQUENCE [LARGE SCALE GENOMIC DNA]</scope>
    <source>
        <strain evidence="2 3">B17</strain>
    </source>
</reference>
<keyword evidence="3" id="KW-1185">Reference proteome</keyword>
<comment type="caution">
    <text evidence="2">The sequence shown here is derived from an EMBL/GenBank/DDBJ whole genome shotgun (WGS) entry which is preliminary data.</text>
</comment>
<gene>
    <name evidence="2" type="ORF">EAT49_18395</name>
</gene>
<dbReference type="RefSeq" id="WP_123643781.1">
    <property type="nucleotide sequence ID" value="NZ_ML119091.1"/>
</dbReference>
<dbReference type="EMBL" id="RDRB01000011">
    <property type="protein sequence ID" value="ROT97774.1"/>
    <property type="molecule type" value="Genomic_DNA"/>
</dbReference>
<dbReference type="Proteomes" id="UP000268016">
    <property type="component" value="Unassembled WGS sequence"/>
</dbReference>
<feature type="transmembrane region" description="Helical" evidence="1">
    <location>
        <begin position="6"/>
        <end position="26"/>
    </location>
</feature>
<accession>A0A3N2QRF3</accession>
<evidence type="ECO:0000256" key="1">
    <source>
        <dbReference type="SAM" id="Phobius"/>
    </source>
</evidence>
<keyword evidence="1" id="KW-0472">Membrane</keyword>
<evidence type="ECO:0000313" key="2">
    <source>
        <dbReference type="EMBL" id="ROT97774.1"/>
    </source>
</evidence>
<dbReference type="AlphaFoldDB" id="A0A3N2QRF3"/>